<dbReference type="Pfam" id="PF01909">
    <property type="entry name" value="NTP_transf_2"/>
    <property type="match status" value="1"/>
</dbReference>
<gene>
    <name evidence="2" type="ORF">KDA_53260</name>
</gene>
<proteinExistence type="predicted"/>
<organism evidence="2 3">
    <name type="scientific">Dictyobacter alpinus</name>
    <dbReference type="NCBI Taxonomy" id="2014873"/>
    <lineage>
        <taxon>Bacteria</taxon>
        <taxon>Bacillati</taxon>
        <taxon>Chloroflexota</taxon>
        <taxon>Ktedonobacteria</taxon>
        <taxon>Ktedonobacterales</taxon>
        <taxon>Dictyobacteraceae</taxon>
        <taxon>Dictyobacter</taxon>
    </lineage>
</organism>
<name>A0A402BEX0_9CHLR</name>
<evidence type="ECO:0000313" key="2">
    <source>
        <dbReference type="EMBL" id="GCE29842.1"/>
    </source>
</evidence>
<dbReference type="RefSeq" id="WP_126630034.1">
    <property type="nucleotide sequence ID" value="NZ_BIFT01000002.1"/>
</dbReference>
<dbReference type="InterPro" id="IPR002934">
    <property type="entry name" value="Polymerase_NTP_transf_dom"/>
</dbReference>
<feature type="domain" description="Polymerase nucleotidyl transferase" evidence="1">
    <location>
        <begin position="20"/>
        <end position="67"/>
    </location>
</feature>
<dbReference type="EMBL" id="BIFT01000002">
    <property type="protein sequence ID" value="GCE29842.1"/>
    <property type="molecule type" value="Genomic_DNA"/>
</dbReference>
<accession>A0A402BEX0</accession>
<dbReference type="SUPFAM" id="SSF81301">
    <property type="entry name" value="Nucleotidyltransferase"/>
    <property type="match status" value="1"/>
</dbReference>
<dbReference type="OrthoDB" id="157074at2"/>
<dbReference type="GO" id="GO:0016779">
    <property type="term" value="F:nucleotidyltransferase activity"/>
    <property type="evidence" value="ECO:0007669"/>
    <property type="project" value="InterPro"/>
</dbReference>
<protein>
    <recommendedName>
        <fullName evidence="1">Polymerase nucleotidyl transferase domain-containing protein</fullName>
    </recommendedName>
</protein>
<keyword evidence="3" id="KW-1185">Reference proteome</keyword>
<dbReference type="AlphaFoldDB" id="A0A402BEX0"/>
<comment type="caution">
    <text evidence="2">The sequence shown here is derived from an EMBL/GenBank/DDBJ whole genome shotgun (WGS) entry which is preliminary data.</text>
</comment>
<dbReference type="CDD" id="cd05403">
    <property type="entry name" value="NT_KNTase_like"/>
    <property type="match status" value="1"/>
</dbReference>
<dbReference type="InterPro" id="IPR043519">
    <property type="entry name" value="NT_sf"/>
</dbReference>
<dbReference type="Proteomes" id="UP000287171">
    <property type="component" value="Unassembled WGS sequence"/>
</dbReference>
<sequence length="336" mass="38940">MEEIVLITSTGNTDIDTILRRVIGSMETAFSGHITAYYLFGSTADGSQRQMSDIDVCLVFKHPVTSEESGTLEQIKSTCFSMSPWAIDVLALNEPDLQAHGHFRIKVASRLLWGKDIRSQMPDITLEAYLHHYTPAPISYFTQVLRHRKTATFPLSYPDPLATFYGYDQFSLPPLGEMRHNIKGFISTMCWLATILVAWQTGKMVETKRMSINMYREYIHDEWTSFLAELYEWGSIRWHYGVPEQAEDRLRLRHLCARALAFENYYLSRYRSYLLTELRKGSHCQYFALEQLRTMYFPDEICLAAIQELIHSHDEKVRQAAAVTFQQLDQLRASSF</sequence>
<dbReference type="Gene3D" id="3.30.460.10">
    <property type="entry name" value="Beta Polymerase, domain 2"/>
    <property type="match status" value="1"/>
</dbReference>
<evidence type="ECO:0000313" key="3">
    <source>
        <dbReference type="Proteomes" id="UP000287171"/>
    </source>
</evidence>
<reference evidence="3" key="1">
    <citation type="submission" date="2018-12" db="EMBL/GenBank/DDBJ databases">
        <title>Tengunoibacter tsumagoiensis gen. nov., sp. nov., Dictyobacter kobayashii sp. nov., D. alpinus sp. nov., and D. joshuensis sp. nov. and description of Dictyobacteraceae fam. nov. within the order Ktedonobacterales isolated from Tengu-no-mugimeshi.</title>
        <authorList>
            <person name="Wang C.M."/>
            <person name="Zheng Y."/>
            <person name="Sakai Y."/>
            <person name="Toyoda A."/>
            <person name="Minakuchi Y."/>
            <person name="Abe K."/>
            <person name="Yokota A."/>
            <person name="Yabe S."/>
        </authorList>
    </citation>
    <scope>NUCLEOTIDE SEQUENCE [LARGE SCALE GENOMIC DNA]</scope>
    <source>
        <strain evidence="3">Uno16</strain>
    </source>
</reference>
<evidence type="ECO:0000259" key="1">
    <source>
        <dbReference type="Pfam" id="PF01909"/>
    </source>
</evidence>